<dbReference type="InterPro" id="IPR036388">
    <property type="entry name" value="WH-like_DNA-bd_sf"/>
</dbReference>
<dbReference type="Pfam" id="PF13412">
    <property type="entry name" value="HTH_24"/>
    <property type="match status" value="1"/>
</dbReference>
<evidence type="ECO:0000256" key="2">
    <source>
        <dbReference type="ARBA" id="ARBA00023125"/>
    </source>
</evidence>
<evidence type="ECO:0000256" key="1">
    <source>
        <dbReference type="ARBA" id="ARBA00023015"/>
    </source>
</evidence>
<dbReference type="RefSeq" id="WP_121877538.1">
    <property type="nucleotide sequence ID" value="NZ_REFJ01000005.1"/>
</dbReference>
<dbReference type="Gene3D" id="1.10.10.10">
    <property type="entry name" value="Winged helix-like DNA-binding domain superfamily/Winged helix DNA-binding domain"/>
    <property type="match status" value="1"/>
</dbReference>
<protein>
    <submittedName>
        <fullName evidence="5">AsnC family transcriptional regulator</fullName>
    </submittedName>
</protein>
<dbReference type="InterPro" id="IPR019887">
    <property type="entry name" value="Tscrpt_reg_AsnC/Lrp_C"/>
</dbReference>
<dbReference type="GO" id="GO:0005829">
    <property type="term" value="C:cytosol"/>
    <property type="evidence" value="ECO:0007669"/>
    <property type="project" value="TreeGrafter"/>
</dbReference>
<dbReference type="InterPro" id="IPR000485">
    <property type="entry name" value="AsnC-type_HTH_dom"/>
</dbReference>
<dbReference type="InterPro" id="IPR011991">
    <property type="entry name" value="ArsR-like_HTH"/>
</dbReference>
<keyword evidence="1" id="KW-0805">Transcription regulation</keyword>
<feature type="domain" description="HTH asnC-type" evidence="4">
    <location>
        <begin position="4"/>
        <end position="65"/>
    </location>
</feature>
<dbReference type="SMART" id="SM00344">
    <property type="entry name" value="HTH_ASNC"/>
    <property type="match status" value="1"/>
</dbReference>
<dbReference type="GO" id="GO:0006355">
    <property type="term" value="P:regulation of DNA-templated transcription"/>
    <property type="evidence" value="ECO:0007669"/>
    <property type="project" value="UniProtKB-ARBA"/>
</dbReference>
<dbReference type="Gene3D" id="3.30.70.920">
    <property type="match status" value="1"/>
</dbReference>
<evidence type="ECO:0000256" key="3">
    <source>
        <dbReference type="ARBA" id="ARBA00023163"/>
    </source>
</evidence>
<dbReference type="InterPro" id="IPR011008">
    <property type="entry name" value="Dimeric_a/b-barrel"/>
</dbReference>
<dbReference type="PRINTS" id="PR00033">
    <property type="entry name" value="HTHASNC"/>
</dbReference>
<dbReference type="InterPro" id="IPR019885">
    <property type="entry name" value="Tscrpt_reg_HTH_AsnC-type_CS"/>
</dbReference>
<accession>A0A3M0A1P9</accession>
<comment type="caution">
    <text evidence="5">The sequence shown here is derived from an EMBL/GenBank/DDBJ whole genome shotgun (WGS) entry which is preliminary data.</text>
</comment>
<keyword evidence="3" id="KW-0804">Transcription</keyword>
<name>A0A3M0A1P9_9GAMM</name>
<evidence type="ECO:0000313" key="5">
    <source>
        <dbReference type="EMBL" id="RMA78903.1"/>
    </source>
</evidence>
<proteinExistence type="predicted"/>
<sequence>MLKIDLVDQKIVRLLQRDARLSNAELAEAINLSPSPCSRRVRKLEKNGVITGYHARINPAKMGRNVSALVSIKLRRNGISEAQLFEAAIERLDYVTECSTITGRYDYMLRLHSESLDDLEAKLKTELAAIEAIDDMETTIILKSIKKN</sequence>
<dbReference type="InterPro" id="IPR036390">
    <property type="entry name" value="WH_DNA-bd_sf"/>
</dbReference>
<dbReference type="FunFam" id="1.10.10.10:FF:000186">
    <property type="entry name" value="AsnC family transcriptional regulator"/>
    <property type="match status" value="1"/>
</dbReference>
<dbReference type="CDD" id="cd00090">
    <property type="entry name" value="HTH_ARSR"/>
    <property type="match status" value="1"/>
</dbReference>
<dbReference type="InterPro" id="IPR019888">
    <property type="entry name" value="Tscrpt_reg_AsnC-like"/>
</dbReference>
<dbReference type="SUPFAM" id="SSF46785">
    <property type="entry name" value="Winged helix' DNA-binding domain"/>
    <property type="match status" value="1"/>
</dbReference>
<dbReference type="AlphaFoldDB" id="A0A3M0A1P9"/>
<dbReference type="PROSITE" id="PS00519">
    <property type="entry name" value="HTH_ASNC_1"/>
    <property type="match status" value="1"/>
</dbReference>
<dbReference type="PANTHER" id="PTHR30154">
    <property type="entry name" value="LEUCINE-RESPONSIVE REGULATORY PROTEIN"/>
    <property type="match status" value="1"/>
</dbReference>
<organism evidence="5 6">
    <name type="scientific">Umboniibacter marinipuniceus</name>
    <dbReference type="NCBI Taxonomy" id="569599"/>
    <lineage>
        <taxon>Bacteria</taxon>
        <taxon>Pseudomonadati</taxon>
        <taxon>Pseudomonadota</taxon>
        <taxon>Gammaproteobacteria</taxon>
        <taxon>Cellvibrionales</taxon>
        <taxon>Cellvibrionaceae</taxon>
        <taxon>Umboniibacter</taxon>
    </lineage>
</organism>
<dbReference type="PROSITE" id="PS50956">
    <property type="entry name" value="HTH_ASNC_2"/>
    <property type="match status" value="1"/>
</dbReference>
<dbReference type="EMBL" id="REFJ01000005">
    <property type="protein sequence ID" value="RMA78903.1"/>
    <property type="molecule type" value="Genomic_DNA"/>
</dbReference>
<evidence type="ECO:0000259" key="4">
    <source>
        <dbReference type="PROSITE" id="PS50956"/>
    </source>
</evidence>
<dbReference type="GO" id="GO:0043565">
    <property type="term" value="F:sequence-specific DNA binding"/>
    <property type="evidence" value="ECO:0007669"/>
    <property type="project" value="InterPro"/>
</dbReference>
<keyword evidence="2" id="KW-0238">DNA-binding</keyword>
<reference evidence="5 6" key="1">
    <citation type="submission" date="2018-10" db="EMBL/GenBank/DDBJ databases">
        <title>Genomic Encyclopedia of Type Strains, Phase IV (KMG-IV): sequencing the most valuable type-strain genomes for metagenomic binning, comparative biology and taxonomic classification.</title>
        <authorList>
            <person name="Goeker M."/>
        </authorList>
    </citation>
    <scope>NUCLEOTIDE SEQUENCE [LARGE SCALE GENOMIC DNA]</scope>
    <source>
        <strain evidence="5 6">DSM 25080</strain>
    </source>
</reference>
<dbReference type="GO" id="GO:0043200">
    <property type="term" value="P:response to amino acid"/>
    <property type="evidence" value="ECO:0007669"/>
    <property type="project" value="TreeGrafter"/>
</dbReference>
<dbReference type="OrthoDB" id="166264at2"/>
<dbReference type="Proteomes" id="UP000267187">
    <property type="component" value="Unassembled WGS sequence"/>
</dbReference>
<dbReference type="PANTHER" id="PTHR30154:SF34">
    <property type="entry name" value="TRANSCRIPTIONAL REGULATOR AZLB"/>
    <property type="match status" value="1"/>
</dbReference>
<keyword evidence="6" id="KW-1185">Reference proteome</keyword>
<gene>
    <name evidence="5" type="ORF">DFR27_2243</name>
</gene>
<evidence type="ECO:0000313" key="6">
    <source>
        <dbReference type="Proteomes" id="UP000267187"/>
    </source>
</evidence>
<dbReference type="SUPFAM" id="SSF54909">
    <property type="entry name" value="Dimeric alpha+beta barrel"/>
    <property type="match status" value="1"/>
</dbReference>
<dbReference type="Pfam" id="PF01037">
    <property type="entry name" value="AsnC_trans_reg"/>
    <property type="match status" value="1"/>
</dbReference>